<dbReference type="PANTHER" id="PTHR33909">
    <property type="entry name" value="SEC TRANSLOCON ACCESSORY COMPLEX SUBUNIT YAJC"/>
    <property type="match status" value="1"/>
</dbReference>
<evidence type="ECO:0000256" key="10">
    <source>
        <dbReference type="SAM" id="MobiDB-lite"/>
    </source>
</evidence>
<evidence type="ECO:0000313" key="11">
    <source>
        <dbReference type="EMBL" id="SDM37194.1"/>
    </source>
</evidence>
<dbReference type="PANTHER" id="PTHR33909:SF1">
    <property type="entry name" value="SEC TRANSLOCON ACCESSORY COMPLEX SUBUNIT YAJC"/>
    <property type="match status" value="1"/>
</dbReference>
<evidence type="ECO:0000256" key="6">
    <source>
        <dbReference type="ARBA" id="ARBA00022927"/>
    </source>
</evidence>
<dbReference type="RefSeq" id="WP_091218009.1">
    <property type="nucleotide sequence ID" value="NZ_FNHE01000005.1"/>
</dbReference>
<gene>
    <name evidence="11" type="ORF">SAMN05660642_02315</name>
</gene>
<keyword evidence="4" id="KW-1003">Cell membrane</keyword>
<dbReference type="GO" id="GO:0005886">
    <property type="term" value="C:plasma membrane"/>
    <property type="evidence" value="ECO:0007669"/>
    <property type="project" value="UniProtKB-SubCell"/>
</dbReference>
<dbReference type="GO" id="GO:0015031">
    <property type="term" value="P:protein transport"/>
    <property type="evidence" value="ECO:0007669"/>
    <property type="project" value="UniProtKB-KW"/>
</dbReference>
<evidence type="ECO:0000256" key="7">
    <source>
        <dbReference type="ARBA" id="ARBA00022989"/>
    </source>
</evidence>
<evidence type="ECO:0000256" key="3">
    <source>
        <dbReference type="ARBA" id="ARBA00022448"/>
    </source>
</evidence>
<evidence type="ECO:0000256" key="9">
    <source>
        <dbReference type="ARBA" id="ARBA00023136"/>
    </source>
</evidence>
<keyword evidence="7" id="KW-1133">Transmembrane helix</keyword>
<evidence type="ECO:0000313" key="12">
    <source>
        <dbReference type="Proteomes" id="UP000198680"/>
    </source>
</evidence>
<dbReference type="Pfam" id="PF02699">
    <property type="entry name" value="YajC"/>
    <property type="match status" value="1"/>
</dbReference>
<evidence type="ECO:0000256" key="8">
    <source>
        <dbReference type="ARBA" id="ARBA00023010"/>
    </source>
</evidence>
<protein>
    <submittedName>
        <fullName evidence="11">Preprotein translocase subunit YajC</fullName>
    </submittedName>
</protein>
<evidence type="ECO:0000256" key="4">
    <source>
        <dbReference type="ARBA" id="ARBA00022475"/>
    </source>
</evidence>
<dbReference type="EMBL" id="FNHE01000005">
    <property type="protein sequence ID" value="SDM37194.1"/>
    <property type="molecule type" value="Genomic_DNA"/>
</dbReference>
<dbReference type="AlphaFoldDB" id="A0A1G9SP79"/>
<organism evidence="11 12">
    <name type="scientific">Geodermatophilus siccatus</name>
    <dbReference type="NCBI Taxonomy" id="1137991"/>
    <lineage>
        <taxon>Bacteria</taxon>
        <taxon>Bacillati</taxon>
        <taxon>Actinomycetota</taxon>
        <taxon>Actinomycetes</taxon>
        <taxon>Geodermatophilales</taxon>
        <taxon>Geodermatophilaceae</taxon>
        <taxon>Geodermatophilus</taxon>
    </lineage>
</organism>
<dbReference type="OrthoDB" id="2200301at2"/>
<feature type="region of interest" description="Disordered" evidence="10">
    <location>
        <begin position="89"/>
        <end position="111"/>
    </location>
</feature>
<accession>A0A1G9SP79</accession>
<dbReference type="InterPro" id="IPR003849">
    <property type="entry name" value="Preprotein_translocase_YajC"/>
</dbReference>
<dbReference type="NCBIfam" id="TIGR00739">
    <property type="entry name" value="yajC"/>
    <property type="match status" value="1"/>
</dbReference>
<proteinExistence type="inferred from homology"/>
<dbReference type="STRING" id="1137991.SAMN05660642_02315"/>
<dbReference type="Proteomes" id="UP000198680">
    <property type="component" value="Unassembled WGS sequence"/>
</dbReference>
<keyword evidence="12" id="KW-1185">Reference proteome</keyword>
<name>A0A1G9SP79_9ACTN</name>
<keyword evidence="6" id="KW-0653">Protein transport</keyword>
<keyword evidence="8" id="KW-0811">Translocation</keyword>
<keyword evidence="9" id="KW-0472">Membrane</keyword>
<evidence type="ECO:0000256" key="2">
    <source>
        <dbReference type="ARBA" id="ARBA00006742"/>
    </source>
</evidence>
<keyword evidence="3" id="KW-0813">Transport</keyword>
<dbReference type="SMART" id="SM01323">
    <property type="entry name" value="YajC"/>
    <property type="match status" value="1"/>
</dbReference>
<sequence length="111" mass="11661">MELFPLVILVLAFVLLIVVPARQRKKIQEQQRALQESLVPGTPVMTTAGLHGTVVALGEGTVDLEIAPGVVVTFARQAVLEVRKPAVADPATDGTVLPGDDADGGPADRTR</sequence>
<evidence type="ECO:0000256" key="1">
    <source>
        <dbReference type="ARBA" id="ARBA00004162"/>
    </source>
</evidence>
<evidence type="ECO:0000256" key="5">
    <source>
        <dbReference type="ARBA" id="ARBA00022692"/>
    </source>
</evidence>
<reference evidence="12" key="1">
    <citation type="submission" date="2016-10" db="EMBL/GenBank/DDBJ databases">
        <authorList>
            <person name="Varghese N."/>
            <person name="Submissions S."/>
        </authorList>
    </citation>
    <scope>NUCLEOTIDE SEQUENCE [LARGE SCALE GENOMIC DNA]</scope>
    <source>
        <strain evidence="12">DSM 45419</strain>
    </source>
</reference>
<comment type="similarity">
    <text evidence="2">Belongs to the YajC family.</text>
</comment>
<keyword evidence="5" id="KW-0812">Transmembrane</keyword>
<comment type="subcellular location">
    <subcellularLocation>
        <location evidence="1">Cell membrane</location>
        <topology evidence="1">Single-pass membrane protein</topology>
    </subcellularLocation>
</comment>